<dbReference type="Pfam" id="PF03618">
    <property type="entry name" value="Kinase-PPPase"/>
    <property type="match status" value="1"/>
</dbReference>
<comment type="caution">
    <text evidence="6">The sequence shown here is derived from an EMBL/GenBank/DDBJ whole genome shotgun (WGS) entry which is preliminary data.</text>
</comment>
<dbReference type="EMBL" id="LELK01000001">
    <property type="protein sequence ID" value="KMM37778.1"/>
    <property type="molecule type" value="Genomic_DNA"/>
</dbReference>
<name>A0A0J6CXE9_9BACL</name>
<gene>
    <name evidence="6" type="ORF">AB986_00010</name>
</gene>
<protein>
    <recommendedName>
        <fullName evidence="5">Putative pyruvate, phosphate dikinase regulatory protein</fullName>
        <shortName evidence="5">PPDK regulatory protein</shortName>
        <ecNumber evidence="5">2.7.11.32</ecNumber>
        <ecNumber evidence="5">2.7.4.27</ecNumber>
    </recommendedName>
</protein>
<keyword evidence="1 5" id="KW-0723">Serine/threonine-protein kinase</keyword>
<comment type="function">
    <text evidence="5">Bifunctional serine/threonine kinase and phosphorylase involved in the regulation of the pyruvate, phosphate dikinase (PPDK) by catalyzing its phosphorylation/dephosphorylation.</text>
</comment>
<dbReference type="GO" id="GO:0016776">
    <property type="term" value="F:phosphotransferase activity, phosphate group as acceptor"/>
    <property type="evidence" value="ECO:0007669"/>
    <property type="project" value="UniProtKB-UniRule"/>
</dbReference>
<dbReference type="RefSeq" id="WP_048308851.1">
    <property type="nucleotide sequence ID" value="NZ_CP119526.1"/>
</dbReference>
<evidence type="ECO:0000256" key="1">
    <source>
        <dbReference type="ARBA" id="ARBA00022527"/>
    </source>
</evidence>
<dbReference type="OrthoDB" id="9782201at2"/>
<comment type="similarity">
    <text evidence="5">Belongs to the pyruvate, phosphate/water dikinase regulatory protein family. PDRP subfamily.</text>
</comment>
<dbReference type="InterPro" id="IPR005177">
    <property type="entry name" value="Kinase-pyrophosphorylase"/>
</dbReference>
<keyword evidence="7" id="KW-1185">Reference proteome</keyword>
<proteinExistence type="inferred from homology"/>
<accession>A0A0J6CXE9</accession>
<dbReference type="HAMAP" id="MF_00921">
    <property type="entry name" value="PDRP"/>
    <property type="match status" value="1"/>
</dbReference>
<dbReference type="GO" id="GO:0004674">
    <property type="term" value="F:protein serine/threonine kinase activity"/>
    <property type="evidence" value="ECO:0007669"/>
    <property type="project" value="UniProtKB-UniRule"/>
</dbReference>
<comment type="catalytic activity">
    <reaction evidence="5">
        <text>N(tele)-phospho-L-histidyl/O-phospho-L-threonyl-[pyruvate, phosphate dikinase] + phosphate + H(+) = N(tele)-phospho-L-histidyl/L-threonyl-[pyruvate, phosphate dikinase] + diphosphate</text>
        <dbReference type="Rhea" id="RHEA:43696"/>
        <dbReference type="Rhea" id="RHEA-COMP:10650"/>
        <dbReference type="Rhea" id="RHEA-COMP:10651"/>
        <dbReference type="ChEBI" id="CHEBI:15378"/>
        <dbReference type="ChEBI" id="CHEBI:30013"/>
        <dbReference type="ChEBI" id="CHEBI:33019"/>
        <dbReference type="ChEBI" id="CHEBI:43474"/>
        <dbReference type="ChEBI" id="CHEBI:61977"/>
        <dbReference type="ChEBI" id="CHEBI:83586"/>
        <dbReference type="EC" id="2.7.4.27"/>
    </reaction>
</comment>
<dbReference type="EC" id="2.7.11.32" evidence="5"/>
<evidence type="ECO:0000313" key="6">
    <source>
        <dbReference type="EMBL" id="KMM37778.1"/>
    </source>
</evidence>
<keyword evidence="3 5" id="KW-0547">Nucleotide-binding</keyword>
<evidence type="ECO:0000256" key="4">
    <source>
        <dbReference type="ARBA" id="ARBA00022777"/>
    </source>
</evidence>
<dbReference type="GO" id="GO:0005524">
    <property type="term" value="F:ATP binding"/>
    <property type="evidence" value="ECO:0007669"/>
    <property type="project" value="InterPro"/>
</dbReference>
<dbReference type="AlphaFoldDB" id="A0A0J6CXE9"/>
<dbReference type="PATRIC" id="fig|157733.3.peg.2207"/>
<dbReference type="Proteomes" id="UP000035996">
    <property type="component" value="Unassembled WGS sequence"/>
</dbReference>
<evidence type="ECO:0000256" key="5">
    <source>
        <dbReference type="HAMAP-Rule" id="MF_00921"/>
    </source>
</evidence>
<dbReference type="PANTHER" id="PTHR31756:SF3">
    <property type="entry name" value="PYRUVATE, PHOSPHATE DIKINASE REGULATORY PROTEIN 1, CHLOROPLASTIC"/>
    <property type="match status" value="1"/>
</dbReference>
<dbReference type="EC" id="2.7.4.27" evidence="5"/>
<comment type="catalytic activity">
    <reaction evidence="5">
        <text>N(tele)-phospho-L-histidyl/L-threonyl-[pyruvate, phosphate dikinase] + ADP = N(tele)-phospho-L-histidyl/O-phospho-L-threonyl-[pyruvate, phosphate dikinase] + AMP + H(+)</text>
        <dbReference type="Rhea" id="RHEA:43692"/>
        <dbReference type="Rhea" id="RHEA-COMP:10650"/>
        <dbReference type="Rhea" id="RHEA-COMP:10651"/>
        <dbReference type="ChEBI" id="CHEBI:15378"/>
        <dbReference type="ChEBI" id="CHEBI:30013"/>
        <dbReference type="ChEBI" id="CHEBI:61977"/>
        <dbReference type="ChEBI" id="CHEBI:83586"/>
        <dbReference type="ChEBI" id="CHEBI:456215"/>
        <dbReference type="ChEBI" id="CHEBI:456216"/>
        <dbReference type="EC" id="2.7.11.32"/>
    </reaction>
</comment>
<keyword evidence="4 5" id="KW-0418">Kinase</keyword>
<keyword evidence="2 5" id="KW-0808">Transferase</keyword>
<reference evidence="6" key="1">
    <citation type="submission" date="2015-06" db="EMBL/GenBank/DDBJ databases">
        <authorList>
            <person name="Liu B."/>
            <person name="Wang J."/>
            <person name="Zhu Y."/>
            <person name="Liu G."/>
            <person name="Chen Q."/>
            <person name="Zheng C."/>
            <person name="Che J."/>
            <person name="Ge C."/>
            <person name="Shi H."/>
            <person name="Pan Z."/>
            <person name="Liu X."/>
        </authorList>
    </citation>
    <scope>NUCLEOTIDE SEQUENCE [LARGE SCALE GENOMIC DNA]</scope>
    <source>
        <strain evidence="6">DSM 16346</strain>
    </source>
</reference>
<dbReference type="GO" id="GO:0043531">
    <property type="term" value="F:ADP binding"/>
    <property type="evidence" value="ECO:0007669"/>
    <property type="project" value="UniProtKB-UniRule"/>
</dbReference>
<feature type="binding site" evidence="5">
    <location>
        <begin position="153"/>
        <end position="160"/>
    </location>
    <ligand>
        <name>ADP</name>
        <dbReference type="ChEBI" id="CHEBI:456216"/>
    </ligand>
</feature>
<dbReference type="NCBIfam" id="NF003742">
    <property type="entry name" value="PRK05339.1"/>
    <property type="match status" value="1"/>
</dbReference>
<dbReference type="PANTHER" id="PTHR31756">
    <property type="entry name" value="PYRUVATE, PHOSPHATE DIKINASE REGULATORY PROTEIN 1, CHLOROPLASTIC"/>
    <property type="match status" value="1"/>
</dbReference>
<evidence type="ECO:0000256" key="3">
    <source>
        <dbReference type="ARBA" id="ARBA00022741"/>
    </source>
</evidence>
<dbReference type="InterPro" id="IPR026565">
    <property type="entry name" value="PPDK_reg"/>
</dbReference>
<sequence length="274" mass="30559">MTNTANRAIVYVISDSVGETAELVVKAAASQFDPTDFDVRRVPYVEDTATIHEVMTLAKETKAIVAFTLVVPELRDFLLNLARKENIQAVDIIGPMMDHMESVIGKAPRNEPGLVHKLDEDYFRRVEAIEFAVKYDDGRDPRGIALADIVLVGVSRTSKTPLSQYLAHKRLKVANVPIVPEVDPPEELFSVAEGKCYALKISPEKLNNIRKERLIALGLNAEASYANMSRINEELEYFNSIIEKMNCQVIDVSNRAVEETANLILSLYKGKHSS</sequence>
<dbReference type="STRING" id="157733.AB986_00010"/>
<evidence type="ECO:0000256" key="2">
    <source>
        <dbReference type="ARBA" id="ARBA00022679"/>
    </source>
</evidence>
<organism evidence="6 7">
    <name type="scientific">Guptibacillus hwajinpoensis</name>
    <dbReference type="NCBI Taxonomy" id="208199"/>
    <lineage>
        <taxon>Bacteria</taxon>
        <taxon>Bacillati</taxon>
        <taxon>Bacillota</taxon>
        <taxon>Bacilli</taxon>
        <taxon>Bacillales</taxon>
        <taxon>Guptibacillaceae</taxon>
        <taxon>Guptibacillus</taxon>
    </lineage>
</organism>
<evidence type="ECO:0000313" key="7">
    <source>
        <dbReference type="Proteomes" id="UP000035996"/>
    </source>
</evidence>